<dbReference type="Proteomes" id="UP000606494">
    <property type="component" value="Unassembled WGS sequence"/>
</dbReference>
<gene>
    <name evidence="1" type="ORF">H8B17_16055</name>
</gene>
<protein>
    <submittedName>
        <fullName evidence="1">Uncharacterized protein</fullName>
    </submittedName>
</protein>
<accession>A0ABR7Y766</accession>
<dbReference type="RefSeq" id="WP_190310250.1">
    <property type="nucleotide sequence ID" value="NZ_JACNYK010000005.1"/>
</dbReference>
<proteinExistence type="predicted"/>
<evidence type="ECO:0000313" key="1">
    <source>
        <dbReference type="EMBL" id="MBD1427094.1"/>
    </source>
</evidence>
<name>A0ABR7Y766_9SPHI</name>
<evidence type="ECO:0000313" key="2">
    <source>
        <dbReference type="Proteomes" id="UP000606494"/>
    </source>
</evidence>
<dbReference type="EMBL" id="JACNYK010000005">
    <property type="protein sequence ID" value="MBD1427094.1"/>
    <property type="molecule type" value="Genomic_DNA"/>
</dbReference>
<sequence length="169" mass="19487">MSKECINPYTVSNSDFTHHIDVICPRCEKKAIVIGTSLYVPMVEHEEKVRFACVRCGYAIKYANTPKMIVYVNSRGKPKYSRMVYQNAPVDPFFGFSVWYKIETNHGLLWAYNLAHMSVIEAYIANPLRERNGIENKNSSLASRLPKWVSAAKNRSYLLRLIARVKSKY</sequence>
<organism evidence="1 2">
    <name type="scientific">Sphingobacterium arenae</name>
    <dbReference type="NCBI Taxonomy" id="1280598"/>
    <lineage>
        <taxon>Bacteria</taxon>
        <taxon>Pseudomonadati</taxon>
        <taxon>Bacteroidota</taxon>
        <taxon>Sphingobacteriia</taxon>
        <taxon>Sphingobacteriales</taxon>
        <taxon>Sphingobacteriaceae</taxon>
        <taxon>Sphingobacterium</taxon>
    </lineage>
</organism>
<keyword evidence="2" id="KW-1185">Reference proteome</keyword>
<reference evidence="1 2" key="1">
    <citation type="submission" date="2020-08" db="EMBL/GenBank/DDBJ databases">
        <title>Sphingobacterium sp. DN00404 isolated from aquaculture water.</title>
        <authorList>
            <person name="Zhang M."/>
        </authorList>
    </citation>
    <scope>NUCLEOTIDE SEQUENCE [LARGE SCALE GENOMIC DNA]</scope>
    <source>
        <strain evidence="1 2">KCTC 32294</strain>
    </source>
</reference>
<comment type="caution">
    <text evidence="1">The sequence shown here is derived from an EMBL/GenBank/DDBJ whole genome shotgun (WGS) entry which is preliminary data.</text>
</comment>